<evidence type="ECO:0000256" key="2">
    <source>
        <dbReference type="ARBA" id="ARBA00022525"/>
    </source>
</evidence>
<dbReference type="SUPFAM" id="SSF49854">
    <property type="entry name" value="Spermadhesin, CUB domain"/>
    <property type="match status" value="2"/>
</dbReference>
<dbReference type="Pfam" id="PF12662">
    <property type="entry name" value="cEGF"/>
    <property type="match status" value="4"/>
</dbReference>
<dbReference type="InterPro" id="IPR052080">
    <property type="entry name" value="vWF_C/EGF_Fibrillin"/>
</dbReference>
<dbReference type="PANTHER" id="PTHR47333:SF4">
    <property type="entry name" value="EGF-LIKE DOMAIN-CONTAINING PROTEIN"/>
    <property type="match status" value="1"/>
</dbReference>
<dbReference type="PROSITE" id="PS01186">
    <property type="entry name" value="EGF_2"/>
    <property type="match status" value="14"/>
</dbReference>
<dbReference type="SUPFAM" id="SSF57196">
    <property type="entry name" value="EGF/Laminin"/>
    <property type="match status" value="2"/>
</dbReference>
<evidence type="ECO:0000256" key="10">
    <source>
        <dbReference type="SAM" id="SignalP"/>
    </source>
</evidence>
<feature type="chain" id="PRO_5042556193" evidence="10">
    <location>
        <begin position="23"/>
        <end position="1045"/>
    </location>
</feature>
<dbReference type="Gene3D" id="2.60.120.290">
    <property type="entry name" value="Spermadhesin, CUB domain"/>
    <property type="match status" value="2"/>
</dbReference>
<feature type="domain" description="EGF-like" evidence="12">
    <location>
        <begin position="522"/>
        <end position="560"/>
    </location>
</feature>
<keyword evidence="6 9" id="KW-1015">Disulfide bond</keyword>
<proteinExistence type="predicted"/>
<evidence type="ECO:0000256" key="4">
    <source>
        <dbReference type="ARBA" id="ARBA00022729"/>
    </source>
</evidence>
<dbReference type="AlphaFoldDB" id="A0AAJ7TDX7"/>
<keyword evidence="4 10" id="KW-0732">Signal</keyword>
<keyword evidence="7" id="KW-0325">Glycoprotein</keyword>
<dbReference type="FunFam" id="2.10.25.10:FF:000010">
    <property type="entry name" value="Pro-epidermal growth factor"/>
    <property type="match status" value="1"/>
</dbReference>
<dbReference type="PROSITE" id="PS01187">
    <property type="entry name" value="EGF_CA"/>
    <property type="match status" value="5"/>
</dbReference>
<keyword evidence="2" id="KW-0964">Secreted</keyword>
<dbReference type="Proteomes" id="UP001318040">
    <property type="component" value="Chromosome 24"/>
</dbReference>
<evidence type="ECO:0000259" key="12">
    <source>
        <dbReference type="PROSITE" id="PS50026"/>
    </source>
</evidence>
<accession>A0AAJ7TDX7</accession>
<dbReference type="InterPro" id="IPR000152">
    <property type="entry name" value="EGF-type_Asp/Asn_hydroxyl_site"/>
</dbReference>
<feature type="disulfide bond" evidence="9">
    <location>
        <begin position="85"/>
        <end position="95"/>
    </location>
</feature>
<feature type="domain" description="EGF-like" evidence="12">
    <location>
        <begin position="649"/>
        <end position="689"/>
    </location>
</feature>
<evidence type="ECO:0000256" key="1">
    <source>
        <dbReference type="ARBA" id="ARBA00004613"/>
    </source>
</evidence>
<organism evidence="13 14">
    <name type="scientific">Petromyzon marinus</name>
    <name type="common">Sea lamprey</name>
    <dbReference type="NCBI Taxonomy" id="7757"/>
    <lineage>
        <taxon>Eukaryota</taxon>
        <taxon>Metazoa</taxon>
        <taxon>Chordata</taxon>
        <taxon>Craniata</taxon>
        <taxon>Vertebrata</taxon>
        <taxon>Cyclostomata</taxon>
        <taxon>Hyperoartia</taxon>
        <taxon>Petromyzontiformes</taxon>
        <taxon>Petromyzontidae</taxon>
        <taxon>Petromyzon</taxon>
    </lineage>
</organism>
<dbReference type="PANTHER" id="PTHR47333">
    <property type="entry name" value="VON WILLEBRAND FACTOR C AND EGF DOMAIN-CONTAINING PROTEIN"/>
    <property type="match status" value="1"/>
</dbReference>
<feature type="domain" description="EGF-like" evidence="12">
    <location>
        <begin position="81"/>
        <end position="113"/>
    </location>
</feature>
<dbReference type="InterPro" id="IPR026823">
    <property type="entry name" value="cEGF"/>
</dbReference>
<evidence type="ECO:0000256" key="7">
    <source>
        <dbReference type="ARBA" id="ARBA00023180"/>
    </source>
</evidence>
<keyword evidence="13" id="KW-1185">Reference proteome</keyword>
<evidence type="ECO:0000256" key="5">
    <source>
        <dbReference type="ARBA" id="ARBA00022737"/>
    </source>
</evidence>
<dbReference type="InterPro" id="IPR013032">
    <property type="entry name" value="EGF-like_CS"/>
</dbReference>
<comment type="caution">
    <text evidence="9">Lacks conserved residue(s) required for the propagation of feature annotation.</text>
</comment>
<dbReference type="RefSeq" id="XP_032815639.1">
    <property type="nucleotide sequence ID" value="XM_032959748.1"/>
</dbReference>
<dbReference type="Pfam" id="PF14670">
    <property type="entry name" value="FXa_inhibition"/>
    <property type="match status" value="6"/>
</dbReference>
<feature type="domain" description="EGF-like" evidence="12">
    <location>
        <begin position="561"/>
        <end position="600"/>
    </location>
</feature>
<dbReference type="SMART" id="SM00179">
    <property type="entry name" value="EGF_CA"/>
    <property type="match status" value="15"/>
</dbReference>
<dbReference type="FunFam" id="2.10.25.10:FF:000240">
    <property type="entry name" value="Vitamin K-dependent protein S"/>
    <property type="match status" value="8"/>
</dbReference>
<dbReference type="Pfam" id="PF00431">
    <property type="entry name" value="CUB"/>
    <property type="match status" value="2"/>
</dbReference>
<name>A0AAJ7TDX7_PETMA</name>
<evidence type="ECO:0000256" key="9">
    <source>
        <dbReference type="PROSITE-ProRule" id="PRU00076"/>
    </source>
</evidence>
<dbReference type="PROSITE" id="PS01180">
    <property type="entry name" value="CUB"/>
    <property type="match status" value="1"/>
</dbReference>
<evidence type="ECO:0000256" key="6">
    <source>
        <dbReference type="ARBA" id="ARBA00023157"/>
    </source>
</evidence>
<feature type="disulfide bond" evidence="9">
    <location>
        <begin position="103"/>
        <end position="112"/>
    </location>
</feature>
<dbReference type="InterPro" id="IPR000859">
    <property type="entry name" value="CUB_dom"/>
</dbReference>
<keyword evidence="3 9" id="KW-0245">EGF-like domain</keyword>
<feature type="domain" description="CUB" evidence="11">
    <location>
        <begin position="814"/>
        <end position="1038"/>
    </location>
</feature>
<dbReference type="InterPro" id="IPR000742">
    <property type="entry name" value="EGF"/>
</dbReference>
<comment type="subcellular location">
    <subcellularLocation>
        <location evidence="1">Secreted</location>
    </subcellularLocation>
</comment>
<dbReference type="InterPro" id="IPR049883">
    <property type="entry name" value="NOTCH1_EGF-like"/>
</dbReference>
<dbReference type="KEGG" id="pmrn:116945436"/>
<dbReference type="PROSITE" id="PS50026">
    <property type="entry name" value="EGF_3"/>
    <property type="match status" value="7"/>
</dbReference>
<dbReference type="FunFam" id="2.60.120.290:FF:000005">
    <property type="entry name" value="Procollagen C-endopeptidase enhancer 1"/>
    <property type="match status" value="1"/>
</dbReference>
<evidence type="ECO:0000256" key="3">
    <source>
        <dbReference type="ARBA" id="ARBA00022536"/>
    </source>
</evidence>
<dbReference type="GO" id="GO:0005509">
    <property type="term" value="F:calcium ion binding"/>
    <property type="evidence" value="ECO:0007669"/>
    <property type="project" value="InterPro"/>
</dbReference>
<dbReference type="InterPro" id="IPR035914">
    <property type="entry name" value="Sperma_CUB_dom_sf"/>
</dbReference>
<dbReference type="FunFam" id="2.10.25.10:FF:000014">
    <property type="entry name" value="Latent-transforming growth factor beta-binding protein 3"/>
    <property type="match status" value="1"/>
</dbReference>
<dbReference type="SUPFAM" id="SSF57184">
    <property type="entry name" value="Growth factor receptor domain"/>
    <property type="match status" value="5"/>
</dbReference>
<reference evidence="14" key="1">
    <citation type="submission" date="2025-08" db="UniProtKB">
        <authorList>
            <consortium name="RefSeq"/>
        </authorList>
    </citation>
    <scope>IDENTIFICATION</scope>
    <source>
        <tissue evidence="14">Sperm</tissue>
    </source>
</reference>
<dbReference type="Pfam" id="PF12661">
    <property type="entry name" value="hEGF"/>
    <property type="match status" value="1"/>
</dbReference>
<feature type="signal peptide" evidence="10">
    <location>
        <begin position="1"/>
        <end position="22"/>
    </location>
</feature>
<dbReference type="CDD" id="cd00041">
    <property type="entry name" value="CUB"/>
    <property type="match status" value="1"/>
</dbReference>
<dbReference type="Gene3D" id="2.10.25.10">
    <property type="entry name" value="Laminin"/>
    <property type="match status" value="16"/>
</dbReference>
<sequence length="1045" mass="110335">MGPVKSLVFLFILYVSLREAECHLTAGGKGVCTSTTTAVQAYIGYYKSYLGVVVSKTMYRIVQVTDYQCCPGWFPSGDNCPIFACLDNCLNGGSCVSNNTCLCVPGFTGSVCQTDVDECALKQSQCSQSCRNTEGFYTCGCQQGYVLAADGFTCVDVNECLPGNGNCSHTCVNTEGGWSCQCPEGFVLNKDGLTCTDVDECAANTDKCMQRCNNTLGSYACSCDAGYTLSEDGQSCVGKFLVRRDAVVCVFFFIYGTLVYAGGVFRRTSRRISSQHVDECLLKTAGCDTGCVNDVGTYYCSCNSSSYRQGSRNSSCADVNECQLYPGFCEVNCTNTLGSFKCSCKAGFTVAQDGHSCIDVDECAAGLSGCAQFCVNTFGSFSCSCGSGYGIAGDGKGCVDVNECLNKNGGCSQMCNNHNGSFSCDCNPGYSLDPDNATCSDVDECQMHNGGCSQICSNSKGSFSCSCSSGYTLASDGHNCNDTDECTNNNGGCHQVCVNWPGGFSCACNVGYVLNSKTGCKDVNECSSNPCQRTCTNTQGSFQCNCDPGYKLAPDGLACIDVDECAAGSSNCQGECVNTLGSYKCSCTYGYKLQSDGSCARSSVCADILPLCVNADGCVVATIELNSIAVCICSPGYILYNDSYTLCIDENECLSANGGCSHACVNTNGSFSCMCPRGYAMGSDGFTCQEINECTSGQHKCQHVCTNTDGGYRCSCRAGFNLDANNSTCSDVDECGVSNGNCSDVCINTYGSYKCSCKPGFQLASNGLRCQDVNECAVNNGNCEQNCRNVDGGYECFCNPGYLLMNNRLTCMACGGNVSALEGSIVSPGYPSMGFDVSMPCIWNITAPANYNRINLTCLYVRFDDGGTCNLAYMNVTSVPSYTRTWCRTPGGSLLGNATVFVEYFSSGTGPNTGFHCHYAAAYKLTSALSTTTGVFGFPNSSGELYPNNANRTHIIYASGSNRICLQFTAMSLESSAGCSKDYVAVYDGPLVTAPLLGKFCGGSIPAKISSSGTRLTVVFISDSETQAFGYSASYAMKSPSGFTC</sequence>
<protein>
    <submittedName>
        <fullName evidence="14">Fibrillin-1-like</fullName>
    </submittedName>
</protein>
<keyword evidence="5" id="KW-0677">Repeat</keyword>
<evidence type="ECO:0000313" key="13">
    <source>
        <dbReference type="Proteomes" id="UP001318040"/>
    </source>
</evidence>
<dbReference type="SMART" id="SM00042">
    <property type="entry name" value="CUB"/>
    <property type="match status" value="2"/>
</dbReference>
<feature type="domain" description="EGF-like" evidence="12">
    <location>
        <begin position="731"/>
        <end position="771"/>
    </location>
</feature>
<gene>
    <name evidence="14" type="primary">LOC116945436</name>
</gene>
<dbReference type="PROSITE" id="PS00010">
    <property type="entry name" value="ASX_HYDROXYL"/>
    <property type="match status" value="8"/>
</dbReference>
<dbReference type="SMART" id="SM00181">
    <property type="entry name" value="EGF"/>
    <property type="match status" value="17"/>
</dbReference>
<feature type="domain" description="EGF-like" evidence="12">
    <location>
        <begin position="441"/>
        <end position="481"/>
    </location>
</feature>
<dbReference type="FunFam" id="2.10.25.10:FF:000038">
    <property type="entry name" value="Fibrillin 2"/>
    <property type="match status" value="1"/>
</dbReference>
<dbReference type="InterPro" id="IPR018097">
    <property type="entry name" value="EGF_Ca-bd_CS"/>
</dbReference>
<evidence type="ECO:0000259" key="11">
    <source>
        <dbReference type="PROSITE" id="PS01180"/>
    </source>
</evidence>
<dbReference type="CDD" id="cd00054">
    <property type="entry name" value="EGF_CA"/>
    <property type="match status" value="1"/>
</dbReference>
<evidence type="ECO:0000313" key="14">
    <source>
        <dbReference type="RefSeq" id="XP_032815639.1"/>
    </source>
</evidence>
<dbReference type="PROSITE" id="PS00022">
    <property type="entry name" value="EGF_1"/>
    <property type="match status" value="1"/>
</dbReference>
<feature type="disulfide bond" evidence="8">
    <location>
        <begin position="814"/>
        <end position="841"/>
    </location>
</feature>
<evidence type="ECO:0000256" key="8">
    <source>
        <dbReference type="PROSITE-ProRule" id="PRU00059"/>
    </source>
</evidence>
<dbReference type="Pfam" id="PF07645">
    <property type="entry name" value="EGF_CA"/>
    <property type="match status" value="5"/>
</dbReference>
<dbReference type="GO" id="GO:0005576">
    <property type="term" value="C:extracellular region"/>
    <property type="evidence" value="ECO:0007669"/>
    <property type="project" value="UniProtKB-SubCell"/>
</dbReference>
<dbReference type="GO" id="GO:0071944">
    <property type="term" value="C:cell periphery"/>
    <property type="evidence" value="ECO:0007669"/>
    <property type="project" value="UniProtKB-ARBA"/>
</dbReference>
<dbReference type="InterPro" id="IPR001881">
    <property type="entry name" value="EGF-like_Ca-bd_dom"/>
</dbReference>
<dbReference type="FunFam" id="2.10.25.10:FF:000017">
    <property type="entry name" value="latent-transforming growth factor beta-binding protein 4 isoform X1"/>
    <property type="match status" value="1"/>
</dbReference>
<dbReference type="InterPro" id="IPR009030">
    <property type="entry name" value="Growth_fac_rcpt_cys_sf"/>
</dbReference>
<feature type="domain" description="EGF-like" evidence="12">
    <location>
        <begin position="690"/>
        <end position="730"/>
    </location>
</feature>